<dbReference type="InterPro" id="IPR008792">
    <property type="entry name" value="PQQD"/>
</dbReference>
<sequence length="85" mass="9885">MSLKVKQGVKVRPERFGALVFTNRTPILAFNHDAYEIWKQIDGRRDLEEIADNLACRFGLTKEEVYPKVKEFMDACINLDLLARE</sequence>
<dbReference type="AlphaFoldDB" id="A0A286RLK4"/>
<accession>A0A286RLK4</accession>
<reference evidence="1 2" key="1">
    <citation type="journal article" name="Front. Microbiol.">
        <title>Sugar Metabolism of the First Thermophilic Planctomycete Thermogutta terrifontis: Comparative Genomic and Transcriptomic Approaches.</title>
        <authorList>
            <person name="Elcheninov A.G."/>
            <person name="Menzel P."/>
            <person name="Gudbergsdottir S.R."/>
            <person name="Slesarev A.I."/>
            <person name="Kadnikov V.V."/>
            <person name="Krogh A."/>
            <person name="Bonch-Osmolovskaya E.A."/>
            <person name="Peng X."/>
            <person name="Kublanov I.V."/>
        </authorList>
    </citation>
    <scope>NUCLEOTIDE SEQUENCE [LARGE SCALE GENOMIC DNA]</scope>
    <source>
        <strain evidence="1 2">R1</strain>
    </source>
</reference>
<dbReference type="EMBL" id="CP018477">
    <property type="protein sequence ID" value="ASV76832.1"/>
    <property type="molecule type" value="Genomic_DNA"/>
</dbReference>
<evidence type="ECO:0000313" key="1">
    <source>
        <dbReference type="EMBL" id="ASV76832.1"/>
    </source>
</evidence>
<evidence type="ECO:0000313" key="2">
    <source>
        <dbReference type="Proteomes" id="UP000215086"/>
    </source>
</evidence>
<dbReference type="Gene3D" id="1.10.10.1150">
    <property type="entry name" value="Coenzyme PQQ synthesis protein D (PqqD)"/>
    <property type="match status" value="1"/>
</dbReference>
<dbReference type="KEGG" id="ttf:THTE_4231"/>
<name>A0A286RLK4_9BACT</name>
<dbReference type="RefSeq" id="WP_095416525.1">
    <property type="nucleotide sequence ID" value="NZ_CP018477.1"/>
</dbReference>
<gene>
    <name evidence="1" type="ORF">THTE_4231</name>
</gene>
<keyword evidence="2" id="KW-1185">Reference proteome</keyword>
<protein>
    <recommendedName>
        <fullName evidence="3">Coenzyme PQQ synthesis protein D (PqqD)</fullName>
    </recommendedName>
</protein>
<dbReference type="Pfam" id="PF05402">
    <property type="entry name" value="PqqD"/>
    <property type="match status" value="1"/>
</dbReference>
<dbReference type="InterPro" id="IPR041881">
    <property type="entry name" value="PqqD_sf"/>
</dbReference>
<dbReference type="Proteomes" id="UP000215086">
    <property type="component" value="Chromosome"/>
</dbReference>
<proteinExistence type="predicted"/>
<organism evidence="1 2">
    <name type="scientific">Thermogutta terrifontis</name>
    <dbReference type="NCBI Taxonomy" id="1331910"/>
    <lineage>
        <taxon>Bacteria</taxon>
        <taxon>Pseudomonadati</taxon>
        <taxon>Planctomycetota</taxon>
        <taxon>Planctomycetia</taxon>
        <taxon>Pirellulales</taxon>
        <taxon>Thermoguttaceae</taxon>
        <taxon>Thermogutta</taxon>
    </lineage>
</organism>
<evidence type="ECO:0008006" key="3">
    <source>
        <dbReference type="Google" id="ProtNLM"/>
    </source>
</evidence>
<dbReference type="OrthoDB" id="308521at2"/>